<dbReference type="EMBL" id="AMZH03012868">
    <property type="protein sequence ID" value="RRT50259.1"/>
    <property type="molecule type" value="Genomic_DNA"/>
</dbReference>
<name>A0A426YES3_ENSVE</name>
<sequence>MSKTEYPSSFIYLAKELYICLKTFRRNLVEDNDDLPHFSIECQSKVEVM</sequence>
<reference evidence="1 2" key="1">
    <citation type="journal article" date="2014" name="Agronomy (Basel)">
        <title>A Draft Genome Sequence for Ensete ventricosum, the Drought-Tolerant Tree Against Hunger.</title>
        <authorList>
            <person name="Harrison J."/>
            <person name="Moore K.A."/>
            <person name="Paszkiewicz K."/>
            <person name="Jones T."/>
            <person name="Grant M."/>
            <person name="Ambacheew D."/>
            <person name="Muzemil S."/>
            <person name="Studholme D.J."/>
        </authorList>
    </citation>
    <scope>NUCLEOTIDE SEQUENCE [LARGE SCALE GENOMIC DNA]</scope>
</reference>
<accession>A0A426YES3</accession>
<dbReference type="AlphaFoldDB" id="A0A426YES3"/>
<dbReference type="Proteomes" id="UP000287651">
    <property type="component" value="Unassembled WGS sequence"/>
</dbReference>
<comment type="caution">
    <text evidence="1">The sequence shown here is derived from an EMBL/GenBank/DDBJ whole genome shotgun (WGS) entry which is preliminary data.</text>
</comment>
<evidence type="ECO:0000313" key="2">
    <source>
        <dbReference type="Proteomes" id="UP000287651"/>
    </source>
</evidence>
<organism evidence="1 2">
    <name type="scientific">Ensete ventricosum</name>
    <name type="common">Abyssinian banana</name>
    <name type="synonym">Musa ensete</name>
    <dbReference type="NCBI Taxonomy" id="4639"/>
    <lineage>
        <taxon>Eukaryota</taxon>
        <taxon>Viridiplantae</taxon>
        <taxon>Streptophyta</taxon>
        <taxon>Embryophyta</taxon>
        <taxon>Tracheophyta</taxon>
        <taxon>Spermatophyta</taxon>
        <taxon>Magnoliopsida</taxon>
        <taxon>Liliopsida</taxon>
        <taxon>Zingiberales</taxon>
        <taxon>Musaceae</taxon>
        <taxon>Ensete</taxon>
    </lineage>
</organism>
<proteinExistence type="predicted"/>
<gene>
    <name evidence="1" type="ORF">B296_00011485</name>
</gene>
<evidence type="ECO:0000313" key="1">
    <source>
        <dbReference type="EMBL" id="RRT50259.1"/>
    </source>
</evidence>
<protein>
    <submittedName>
        <fullName evidence="1">Uncharacterized protein</fullName>
    </submittedName>
</protein>